<dbReference type="Proteomes" id="UP000198661">
    <property type="component" value="Unassembled WGS sequence"/>
</dbReference>
<accession>A0A1I2L747</accession>
<dbReference type="EMBL" id="FOOK01000004">
    <property type="protein sequence ID" value="SFF75142.1"/>
    <property type="molecule type" value="Genomic_DNA"/>
</dbReference>
<organism evidence="2 3">
    <name type="scientific">Planifilum fulgidum</name>
    <dbReference type="NCBI Taxonomy" id="201973"/>
    <lineage>
        <taxon>Bacteria</taxon>
        <taxon>Bacillati</taxon>
        <taxon>Bacillota</taxon>
        <taxon>Bacilli</taxon>
        <taxon>Bacillales</taxon>
        <taxon>Thermoactinomycetaceae</taxon>
        <taxon>Planifilum</taxon>
    </lineage>
</organism>
<protein>
    <submittedName>
        <fullName evidence="2">Uncharacterized protein</fullName>
    </submittedName>
</protein>
<evidence type="ECO:0000256" key="1">
    <source>
        <dbReference type="SAM" id="Phobius"/>
    </source>
</evidence>
<reference evidence="2 3" key="1">
    <citation type="submission" date="2016-10" db="EMBL/GenBank/DDBJ databases">
        <authorList>
            <person name="de Groot N.N."/>
        </authorList>
    </citation>
    <scope>NUCLEOTIDE SEQUENCE [LARGE SCALE GENOMIC DNA]</scope>
    <source>
        <strain evidence="2 3">DSM 44945</strain>
    </source>
</reference>
<feature type="transmembrane region" description="Helical" evidence="1">
    <location>
        <begin position="85"/>
        <end position="107"/>
    </location>
</feature>
<feature type="transmembrane region" description="Helical" evidence="1">
    <location>
        <begin position="41"/>
        <end position="73"/>
    </location>
</feature>
<keyword evidence="3" id="KW-1185">Reference proteome</keyword>
<evidence type="ECO:0000313" key="2">
    <source>
        <dbReference type="EMBL" id="SFF75142.1"/>
    </source>
</evidence>
<dbReference type="OrthoDB" id="2990151at2"/>
<feature type="transmembrane region" description="Helical" evidence="1">
    <location>
        <begin position="113"/>
        <end position="132"/>
    </location>
</feature>
<dbReference type="RefSeq" id="WP_092035928.1">
    <property type="nucleotide sequence ID" value="NZ_FOOK01000004.1"/>
</dbReference>
<keyword evidence="1" id="KW-1133">Transmembrane helix</keyword>
<evidence type="ECO:0000313" key="3">
    <source>
        <dbReference type="Proteomes" id="UP000198661"/>
    </source>
</evidence>
<keyword evidence="1" id="KW-0472">Membrane</keyword>
<name>A0A1I2L747_9BACL</name>
<dbReference type="AlphaFoldDB" id="A0A1I2L747"/>
<feature type="transmembrane region" description="Helical" evidence="1">
    <location>
        <begin position="170"/>
        <end position="189"/>
    </location>
</feature>
<proteinExistence type="predicted"/>
<dbReference type="InterPro" id="IPR014617">
    <property type="entry name" value="YphA_Bacsu"/>
</dbReference>
<gene>
    <name evidence="2" type="ORF">SAMN04488025_104126</name>
</gene>
<sequence length="201" mass="21409">MAPGVAAFLSILALIILQLTGWFSRLPRELGLSSGNELLGWLLAASVASVVEIPVSSAATLHLGVLWLLGAFLRLMREVPSPSRWSVGAALFFFGFAFFIAGELAAIDPAWALFPLQPFCLAFLTGITLLIAPRLDLRLSILTGGMLAGIIFSALSPLSPSGGIRVGSAAHWDMLWLSLIALTAFHRLLSWAGRKGSQAKL</sequence>
<feature type="transmembrane region" description="Helical" evidence="1">
    <location>
        <begin position="139"/>
        <end position="158"/>
    </location>
</feature>
<keyword evidence="1" id="KW-0812">Transmembrane</keyword>
<dbReference type="Pfam" id="PF24124">
    <property type="entry name" value="YphA"/>
    <property type="match status" value="1"/>
</dbReference>
<dbReference type="STRING" id="201973.SAMN04488025_104126"/>